<evidence type="ECO:0000256" key="1">
    <source>
        <dbReference type="ARBA" id="ARBA00004141"/>
    </source>
</evidence>
<dbReference type="InterPro" id="IPR022764">
    <property type="entry name" value="Peptidase_S54_rhomboid_dom"/>
</dbReference>
<name>A0A2U2HMT1_9BURK</name>
<evidence type="ECO:0000256" key="3">
    <source>
        <dbReference type="ARBA" id="ARBA00022692"/>
    </source>
</evidence>
<dbReference type="PANTHER" id="PTHR43731">
    <property type="entry name" value="RHOMBOID PROTEASE"/>
    <property type="match status" value="1"/>
</dbReference>
<dbReference type="GO" id="GO:0004252">
    <property type="term" value="F:serine-type endopeptidase activity"/>
    <property type="evidence" value="ECO:0007669"/>
    <property type="project" value="InterPro"/>
</dbReference>
<comment type="subcellular location">
    <subcellularLocation>
        <location evidence="1">Membrane</location>
        <topology evidence="1">Multi-pass membrane protein</topology>
    </subcellularLocation>
</comment>
<dbReference type="EMBL" id="PXWF02000136">
    <property type="protein sequence ID" value="PWF48831.1"/>
    <property type="molecule type" value="Genomic_DNA"/>
</dbReference>
<dbReference type="PANTHER" id="PTHR43731:SF14">
    <property type="entry name" value="PRESENILIN-ASSOCIATED RHOMBOID-LIKE PROTEIN, MITOCHONDRIAL"/>
    <property type="match status" value="1"/>
</dbReference>
<feature type="transmembrane region" description="Helical" evidence="8">
    <location>
        <begin position="96"/>
        <end position="115"/>
    </location>
</feature>
<keyword evidence="6 8" id="KW-0472">Membrane</keyword>
<dbReference type="GO" id="GO:0006508">
    <property type="term" value="P:proteolysis"/>
    <property type="evidence" value="ECO:0007669"/>
    <property type="project" value="UniProtKB-KW"/>
</dbReference>
<keyword evidence="3 8" id="KW-0812">Transmembrane</keyword>
<feature type="transmembrane region" description="Helical" evidence="8">
    <location>
        <begin position="127"/>
        <end position="145"/>
    </location>
</feature>
<evidence type="ECO:0000256" key="4">
    <source>
        <dbReference type="ARBA" id="ARBA00022801"/>
    </source>
</evidence>
<evidence type="ECO:0000256" key="2">
    <source>
        <dbReference type="ARBA" id="ARBA00009045"/>
    </source>
</evidence>
<feature type="transmembrane region" description="Helical" evidence="8">
    <location>
        <begin position="151"/>
        <end position="168"/>
    </location>
</feature>
<feature type="transmembrane region" description="Helical" evidence="8">
    <location>
        <begin position="37"/>
        <end position="58"/>
    </location>
</feature>
<evidence type="ECO:0000313" key="10">
    <source>
        <dbReference type="EMBL" id="PWF48831.1"/>
    </source>
</evidence>
<keyword evidence="4" id="KW-0378">Hydrolase</keyword>
<dbReference type="SUPFAM" id="SSF144091">
    <property type="entry name" value="Rhomboid-like"/>
    <property type="match status" value="1"/>
</dbReference>
<sequence>MQDYGTSPVLMSAQSPCRPSHLSPAEISNRGLQQMPILSRFLPITTALIVVSVAMSVLSNLGSSPSVLSPWLIADPGSQGFQDVFAGQVWRLLTPIFIHFGLMHILFNMLWLWDLGSIMERTKGRPFFVGFVLSVGIASNIAQYIIGGSQFFGGMSGVVYGMLGYVWISGRRNPHSGLALHQQTVIMMFGWYILCWTGLLGPIANWAHTAGLVLGIAIGFRKPNN</sequence>
<reference evidence="10 11" key="1">
    <citation type="submission" date="2018-04" db="EMBL/GenBank/DDBJ databases">
        <title>Massilia violaceinigra sp. nov., a novel purple-pigmented bacterium isolated from Tianshan glacier, Xinjiang, China.</title>
        <authorList>
            <person name="Wang H."/>
        </authorList>
    </citation>
    <scope>NUCLEOTIDE SEQUENCE [LARGE SCALE GENOMIC DNA]</scope>
    <source>
        <strain evidence="10 11">B448-2</strain>
    </source>
</reference>
<dbReference type="InterPro" id="IPR035952">
    <property type="entry name" value="Rhomboid-like_sf"/>
</dbReference>
<evidence type="ECO:0000256" key="8">
    <source>
        <dbReference type="SAM" id="Phobius"/>
    </source>
</evidence>
<accession>A0A2U2HMT1</accession>
<gene>
    <name evidence="10" type="ORF">C7C56_009775</name>
</gene>
<comment type="similarity">
    <text evidence="2">Belongs to the peptidase S54 family.</text>
</comment>
<dbReference type="GO" id="GO:0016020">
    <property type="term" value="C:membrane"/>
    <property type="evidence" value="ECO:0007669"/>
    <property type="project" value="UniProtKB-SubCell"/>
</dbReference>
<proteinExistence type="inferred from homology"/>
<dbReference type="Gene3D" id="1.20.1540.10">
    <property type="entry name" value="Rhomboid-like"/>
    <property type="match status" value="1"/>
</dbReference>
<dbReference type="Pfam" id="PF01694">
    <property type="entry name" value="Rhomboid"/>
    <property type="match status" value="1"/>
</dbReference>
<keyword evidence="5 8" id="KW-1133">Transmembrane helix</keyword>
<comment type="caution">
    <text evidence="10">The sequence shown here is derived from an EMBL/GenBank/DDBJ whole genome shotgun (WGS) entry which is preliminary data.</text>
</comment>
<dbReference type="InterPro" id="IPR050925">
    <property type="entry name" value="Rhomboid_protease_S54"/>
</dbReference>
<feature type="region of interest" description="Disordered" evidence="7">
    <location>
        <begin position="1"/>
        <end position="21"/>
    </location>
</feature>
<feature type="domain" description="Peptidase S54 rhomboid" evidence="9">
    <location>
        <begin position="87"/>
        <end position="220"/>
    </location>
</feature>
<evidence type="ECO:0000313" key="11">
    <source>
        <dbReference type="Proteomes" id="UP000241421"/>
    </source>
</evidence>
<dbReference type="AlphaFoldDB" id="A0A2U2HMT1"/>
<organism evidence="10 11">
    <name type="scientific">Massilia glaciei</name>
    <dbReference type="NCBI Taxonomy" id="1524097"/>
    <lineage>
        <taxon>Bacteria</taxon>
        <taxon>Pseudomonadati</taxon>
        <taxon>Pseudomonadota</taxon>
        <taxon>Betaproteobacteria</taxon>
        <taxon>Burkholderiales</taxon>
        <taxon>Oxalobacteraceae</taxon>
        <taxon>Telluria group</taxon>
        <taxon>Massilia</taxon>
    </lineage>
</organism>
<feature type="transmembrane region" description="Helical" evidence="8">
    <location>
        <begin position="189"/>
        <end position="220"/>
    </location>
</feature>
<evidence type="ECO:0000256" key="6">
    <source>
        <dbReference type="ARBA" id="ARBA00023136"/>
    </source>
</evidence>
<dbReference type="OrthoDB" id="9778341at2"/>
<keyword evidence="10" id="KW-0645">Protease</keyword>
<protein>
    <submittedName>
        <fullName evidence="10">Rhomboid family intramembrane serine protease</fullName>
    </submittedName>
</protein>
<evidence type="ECO:0000256" key="7">
    <source>
        <dbReference type="SAM" id="MobiDB-lite"/>
    </source>
</evidence>
<keyword evidence="11" id="KW-1185">Reference proteome</keyword>
<evidence type="ECO:0000259" key="9">
    <source>
        <dbReference type="Pfam" id="PF01694"/>
    </source>
</evidence>
<evidence type="ECO:0000256" key="5">
    <source>
        <dbReference type="ARBA" id="ARBA00022989"/>
    </source>
</evidence>
<dbReference type="Proteomes" id="UP000241421">
    <property type="component" value="Unassembled WGS sequence"/>
</dbReference>